<feature type="compositionally biased region" description="Basic and acidic residues" evidence="2">
    <location>
        <begin position="87"/>
        <end position="96"/>
    </location>
</feature>
<keyword evidence="1" id="KW-0175">Coiled coil</keyword>
<name>A0A4R0RVE5_9APHY</name>
<feature type="compositionally biased region" description="Polar residues" evidence="2">
    <location>
        <begin position="60"/>
        <end position="72"/>
    </location>
</feature>
<evidence type="ECO:0000313" key="3">
    <source>
        <dbReference type="EMBL" id="TCD66704.1"/>
    </source>
</evidence>
<evidence type="ECO:0000313" key="4">
    <source>
        <dbReference type="Proteomes" id="UP000292702"/>
    </source>
</evidence>
<organism evidence="3 4">
    <name type="scientific">Steccherinum ochraceum</name>
    <dbReference type="NCBI Taxonomy" id="92696"/>
    <lineage>
        <taxon>Eukaryota</taxon>
        <taxon>Fungi</taxon>
        <taxon>Dikarya</taxon>
        <taxon>Basidiomycota</taxon>
        <taxon>Agaricomycotina</taxon>
        <taxon>Agaricomycetes</taxon>
        <taxon>Polyporales</taxon>
        <taxon>Steccherinaceae</taxon>
        <taxon>Steccherinum</taxon>
    </lineage>
</organism>
<dbReference type="AlphaFoldDB" id="A0A4R0RVE5"/>
<dbReference type="EMBL" id="RWJN01000125">
    <property type="protein sequence ID" value="TCD66704.1"/>
    <property type="molecule type" value="Genomic_DNA"/>
</dbReference>
<proteinExistence type="predicted"/>
<keyword evidence="4" id="KW-1185">Reference proteome</keyword>
<sequence length="223" mass="25114">MAASLPEGLVIPPGVASEALRILQHHANGESGASPRLQKWLKELEEPTSELLASAVEASPGTTTSLRSFTDTPLSSASRPPSTSSNRQEKRARSQGEQEDVYIEIQEQHQRLVELRRNLTALEGQLGKMNERRAQEEEAKQRAKAMVRQLQAALRPVLIRHMLDQITNMLAWRMVPPFENGKDLRERCSGNTAASSAHRRAVIKSIHWPQEHMNWTYKNQVVM</sequence>
<accession>A0A4R0RVE5</accession>
<evidence type="ECO:0000256" key="1">
    <source>
        <dbReference type="SAM" id="Coils"/>
    </source>
</evidence>
<reference evidence="3 4" key="1">
    <citation type="submission" date="2018-11" db="EMBL/GenBank/DDBJ databases">
        <title>Genome assembly of Steccherinum ochraceum LE-BIN_3174, the white-rot fungus of the Steccherinaceae family (The Residual Polyporoid clade, Polyporales, Basidiomycota).</title>
        <authorList>
            <person name="Fedorova T.V."/>
            <person name="Glazunova O.A."/>
            <person name="Landesman E.O."/>
            <person name="Moiseenko K.V."/>
            <person name="Psurtseva N.V."/>
            <person name="Savinova O.S."/>
            <person name="Shakhova N.V."/>
            <person name="Tyazhelova T.V."/>
            <person name="Vasina D.V."/>
        </authorList>
    </citation>
    <scope>NUCLEOTIDE SEQUENCE [LARGE SCALE GENOMIC DNA]</scope>
    <source>
        <strain evidence="3 4">LE-BIN_3174</strain>
    </source>
</reference>
<evidence type="ECO:0000256" key="2">
    <source>
        <dbReference type="SAM" id="MobiDB-lite"/>
    </source>
</evidence>
<dbReference type="Proteomes" id="UP000292702">
    <property type="component" value="Unassembled WGS sequence"/>
</dbReference>
<feature type="region of interest" description="Disordered" evidence="2">
    <location>
        <begin position="55"/>
        <end position="101"/>
    </location>
</feature>
<protein>
    <submittedName>
        <fullName evidence="3">Uncharacterized protein</fullName>
    </submittedName>
</protein>
<feature type="coiled-coil region" evidence="1">
    <location>
        <begin position="105"/>
        <end position="153"/>
    </location>
</feature>
<feature type="compositionally biased region" description="Low complexity" evidence="2">
    <location>
        <begin position="73"/>
        <end position="85"/>
    </location>
</feature>
<gene>
    <name evidence="3" type="ORF">EIP91_001059</name>
</gene>
<comment type="caution">
    <text evidence="3">The sequence shown here is derived from an EMBL/GenBank/DDBJ whole genome shotgun (WGS) entry which is preliminary data.</text>
</comment>